<dbReference type="SUPFAM" id="SSF49785">
    <property type="entry name" value="Galactose-binding domain-like"/>
    <property type="match status" value="1"/>
</dbReference>
<accession>A0A838ZT25</accession>
<dbReference type="NCBIfam" id="TIGR04183">
    <property type="entry name" value="Por_Secre_tail"/>
    <property type="match status" value="1"/>
</dbReference>
<feature type="domain" description="Fibronectin type-III" evidence="7">
    <location>
        <begin position="791"/>
        <end position="876"/>
    </location>
</feature>
<evidence type="ECO:0000256" key="1">
    <source>
        <dbReference type="ARBA" id="ARBA00011073"/>
    </source>
</evidence>
<dbReference type="InterPro" id="IPR003961">
    <property type="entry name" value="FN3_dom"/>
</dbReference>
<dbReference type="InterPro" id="IPR008979">
    <property type="entry name" value="Galactose-bd-like_sf"/>
</dbReference>
<keyword evidence="5 6" id="KW-0720">Serine protease</keyword>
<comment type="caution">
    <text evidence="8">The sequence shown here is derived from an EMBL/GenBank/DDBJ whole genome shotgun (WGS) entry which is preliminary data.</text>
</comment>
<dbReference type="Gene3D" id="3.40.50.200">
    <property type="entry name" value="Peptidase S8/S53 domain"/>
    <property type="match status" value="1"/>
</dbReference>
<name>A0A838ZT25_9FLAO</name>
<dbReference type="InterPro" id="IPR000209">
    <property type="entry name" value="Peptidase_S8/S53_dom"/>
</dbReference>
<dbReference type="RefSeq" id="WP_182043704.1">
    <property type="nucleotide sequence ID" value="NZ_JACDZE010000003.1"/>
</dbReference>
<keyword evidence="4 6" id="KW-0378">Hydrolase</keyword>
<feature type="domain" description="Fibronectin type-III" evidence="7">
    <location>
        <begin position="551"/>
        <end position="637"/>
    </location>
</feature>
<evidence type="ECO:0000313" key="8">
    <source>
        <dbReference type="EMBL" id="MBA5630099.1"/>
    </source>
</evidence>
<dbReference type="PROSITE" id="PS50853">
    <property type="entry name" value="FN3"/>
    <property type="match status" value="2"/>
</dbReference>
<feature type="active site" description="Charge relay system" evidence="6">
    <location>
        <position position="348"/>
    </location>
</feature>
<dbReference type="EMBL" id="JACDZE010000003">
    <property type="protein sequence ID" value="MBA5630099.1"/>
    <property type="molecule type" value="Genomic_DNA"/>
</dbReference>
<keyword evidence="9" id="KW-1185">Reference proteome</keyword>
<dbReference type="InterPro" id="IPR045474">
    <property type="entry name" value="GEVED"/>
</dbReference>
<dbReference type="PANTHER" id="PTHR43806:SF66">
    <property type="entry name" value="SERIN ENDOPEPTIDASE"/>
    <property type="match status" value="1"/>
</dbReference>
<gene>
    <name evidence="8" type="ORF">HU137_09980</name>
</gene>
<dbReference type="SUPFAM" id="SSF49265">
    <property type="entry name" value="Fibronectin type III"/>
    <property type="match status" value="2"/>
</dbReference>
<dbReference type="CDD" id="cd04842">
    <property type="entry name" value="Peptidases_S8_Kp43_protease"/>
    <property type="match status" value="1"/>
</dbReference>
<dbReference type="GO" id="GO:0004252">
    <property type="term" value="F:serine-type endopeptidase activity"/>
    <property type="evidence" value="ECO:0007669"/>
    <property type="project" value="UniProtKB-UniRule"/>
</dbReference>
<feature type="active site" description="Charge relay system" evidence="6">
    <location>
        <position position="161"/>
    </location>
</feature>
<dbReference type="PROSITE" id="PS51892">
    <property type="entry name" value="SUBTILASE"/>
    <property type="match status" value="1"/>
</dbReference>
<dbReference type="PROSITE" id="PS00138">
    <property type="entry name" value="SUBTILASE_SER"/>
    <property type="match status" value="1"/>
</dbReference>
<evidence type="ECO:0000256" key="3">
    <source>
        <dbReference type="ARBA" id="ARBA00022729"/>
    </source>
</evidence>
<dbReference type="Pfam" id="PF18962">
    <property type="entry name" value="Por_Secre_tail"/>
    <property type="match status" value="1"/>
</dbReference>
<dbReference type="InterPro" id="IPR023828">
    <property type="entry name" value="Peptidase_S8_Ser-AS"/>
</dbReference>
<dbReference type="Pfam" id="PF00041">
    <property type="entry name" value="fn3"/>
    <property type="match status" value="2"/>
</dbReference>
<dbReference type="PANTHER" id="PTHR43806">
    <property type="entry name" value="PEPTIDASE S8"/>
    <property type="match status" value="1"/>
</dbReference>
<evidence type="ECO:0000256" key="6">
    <source>
        <dbReference type="PROSITE-ProRule" id="PRU01240"/>
    </source>
</evidence>
<dbReference type="InterPro" id="IPR036116">
    <property type="entry name" value="FN3_sf"/>
</dbReference>
<keyword evidence="3" id="KW-0732">Signal</keyword>
<dbReference type="InterPro" id="IPR026444">
    <property type="entry name" value="Secre_tail"/>
</dbReference>
<dbReference type="InterPro" id="IPR050131">
    <property type="entry name" value="Peptidase_S8_subtilisin-like"/>
</dbReference>
<dbReference type="Proteomes" id="UP000552241">
    <property type="component" value="Unassembled WGS sequence"/>
</dbReference>
<evidence type="ECO:0000256" key="5">
    <source>
        <dbReference type="ARBA" id="ARBA00022825"/>
    </source>
</evidence>
<comment type="similarity">
    <text evidence="1 6">Belongs to the peptidase S8 family.</text>
</comment>
<reference evidence="8 9" key="1">
    <citation type="submission" date="2020-07" db="EMBL/GenBank/DDBJ databases">
        <title>Moheibacter lacus sp. nov., a member of the family Flavobacteriaceae isolated from freshwater lake sediment.</title>
        <authorList>
            <person name="Liu Y."/>
        </authorList>
    </citation>
    <scope>NUCLEOTIDE SEQUENCE [LARGE SCALE GENOMIC DNA]</scope>
    <source>
        <strain evidence="8 9">BDHS18</strain>
    </source>
</reference>
<proteinExistence type="inferred from homology"/>
<evidence type="ECO:0000256" key="4">
    <source>
        <dbReference type="ARBA" id="ARBA00022801"/>
    </source>
</evidence>
<sequence>MDKILLKISIVIMLMAWQFGSAQTLAEKQKIVDRYDLNELLKLENEYFQKISSEKERVKELATSLNVPLIIEENGTYQELQKILPDGSLIYYTTFNVNAARSTRTNHLNSGGSLGLNLMGQNMTAHVWDGGLARTTHQEYDGAGGTNRFSIGDGTTTLNYHSAHVTGTIIASGVSANAKGMAPHARAIGYEWNNDLTEATSAASNGMLISNHSYGFRSDLVPDYYFGAYITDSRDWDNLLFNAPYYLMVVAAGNDGNTNYNGAPLGGNSAYDKLTGHSTSKNNLVVANANDANIDNNGNLVSVTINSSSSEGPTDDYRIKPDITGNGTSVYSTYETSNTAYGTITGTSMASPNVAGTLLLLQQHYNNLNSNFMRAATLKGLVLHTADDAGSAGPDAIFGWGLLNAKKAAETITAKDNGSLIQELTLTSGQTYQFTVDSDGINELRASISWTDRPGTATTQTNSPTKVLVNDLDLRITKGSTTYTPWRLTGITTNGKGDNISDPFERVEVAGASGTYTVTVSHKGSLTGGSQNYSLILTGVSSTPVQCEATTPTGLSVDGIGSSTASLSWDAVAGASYDFRYRLVGATNWTTSAETSTSKSLSGLTANSQYEAQVRSNCDAGASSAYSASVNFTTTEVQINYCASASTNVNDEFIQRVQLNTINNPSGAQFYSDFTNISTNLNKSQAYTITVTPQWTGTNYNEGYSVWIDYNKDGDFNDSGEQVWTRTPTNASSVSGTFTVPASAFDGATRMRVSMKYNAIPTSCESFTYGEVEDYTVVIAASAADTQAPSAPTNLAASNVAQTTLTLNWTASTDNVGVTGYDIFSGSTNIGSTTSTSANITGLTANTAYAFTVKAKDASGNVSSSSNVVNVTTLADNPDPGLVLSITFDNYPEETYWRIYRGTTIVASGGTYGSQPDGSTLDIPLTLSPDCYRLTFYDTYGDGMCCSYGNGSYTLKQGTTVLASGSTFRSSRSTNFCITQSFNNNSTYASTETDETSLHLKVYPNPVKEFLNISLNGFEAQTYQIMDMSGRVVMQGRYTENLDVSRLDSGIYVLKLMIGEKSKSERFIKK</sequence>
<organism evidence="8 9">
    <name type="scientific">Moheibacter lacus</name>
    <dbReference type="NCBI Taxonomy" id="2745851"/>
    <lineage>
        <taxon>Bacteria</taxon>
        <taxon>Pseudomonadati</taxon>
        <taxon>Bacteroidota</taxon>
        <taxon>Flavobacteriia</taxon>
        <taxon>Flavobacteriales</taxon>
        <taxon>Weeksellaceae</taxon>
        <taxon>Moheibacter</taxon>
    </lineage>
</organism>
<feature type="active site" description="Charge relay system" evidence="6">
    <location>
        <position position="129"/>
    </location>
</feature>
<dbReference type="Pfam" id="PF00082">
    <property type="entry name" value="Peptidase_S8"/>
    <property type="match status" value="1"/>
</dbReference>
<evidence type="ECO:0000256" key="2">
    <source>
        <dbReference type="ARBA" id="ARBA00022670"/>
    </source>
</evidence>
<dbReference type="Gene3D" id="2.60.40.10">
    <property type="entry name" value="Immunoglobulins"/>
    <property type="match status" value="2"/>
</dbReference>
<dbReference type="InterPro" id="IPR034058">
    <property type="entry name" value="TagA/B/C/D_pept_dom"/>
</dbReference>
<dbReference type="Pfam" id="PF20009">
    <property type="entry name" value="GEVED"/>
    <property type="match status" value="1"/>
</dbReference>
<protein>
    <submittedName>
        <fullName evidence="8">S8 family serine peptidase</fullName>
    </submittedName>
</protein>
<keyword evidence="2 6" id="KW-0645">Protease</keyword>
<evidence type="ECO:0000259" key="7">
    <source>
        <dbReference type="PROSITE" id="PS50853"/>
    </source>
</evidence>
<dbReference type="InterPro" id="IPR013783">
    <property type="entry name" value="Ig-like_fold"/>
</dbReference>
<evidence type="ECO:0000313" key="9">
    <source>
        <dbReference type="Proteomes" id="UP000552241"/>
    </source>
</evidence>
<dbReference type="CDD" id="cd00063">
    <property type="entry name" value="FN3"/>
    <property type="match status" value="2"/>
</dbReference>
<dbReference type="SMART" id="SM00060">
    <property type="entry name" value="FN3"/>
    <property type="match status" value="2"/>
</dbReference>
<dbReference type="SUPFAM" id="SSF52743">
    <property type="entry name" value="Subtilisin-like"/>
    <property type="match status" value="1"/>
</dbReference>
<dbReference type="Gene3D" id="2.60.120.380">
    <property type="match status" value="1"/>
</dbReference>
<dbReference type="GO" id="GO:0005615">
    <property type="term" value="C:extracellular space"/>
    <property type="evidence" value="ECO:0007669"/>
    <property type="project" value="TreeGrafter"/>
</dbReference>
<dbReference type="InterPro" id="IPR036852">
    <property type="entry name" value="Peptidase_S8/S53_dom_sf"/>
</dbReference>
<dbReference type="GO" id="GO:0006508">
    <property type="term" value="P:proteolysis"/>
    <property type="evidence" value="ECO:0007669"/>
    <property type="project" value="UniProtKB-KW"/>
</dbReference>
<dbReference type="AlphaFoldDB" id="A0A838ZT25"/>